<keyword evidence="2" id="KW-1185">Reference proteome</keyword>
<dbReference type="EMBL" id="JARKIE010000001">
    <property type="protein sequence ID" value="KAJ7710469.1"/>
    <property type="molecule type" value="Genomic_DNA"/>
</dbReference>
<accession>A0AAD7H234</accession>
<protein>
    <submittedName>
        <fullName evidence="1">Uncharacterized protein</fullName>
    </submittedName>
</protein>
<evidence type="ECO:0000313" key="2">
    <source>
        <dbReference type="Proteomes" id="UP001221757"/>
    </source>
</evidence>
<dbReference type="Proteomes" id="UP001221757">
    <property type="component" value="Unassembled WGS sequence"/>
</dbReference>
<proteinExistence type="predicted"/>
<dbReference type="AlphaFoldDB" id="A0AAD7H234"/>
<comment type="caution">
    <text evidence="1">The sequence shown here is derived from an EMBL/GenBank/DDBJ whole genome shotgun (WGS) entry which is preliminary data.</text>
</comment>
<name>A0AAD7H234_MYCRO</name>
<sequence length="79" mass="8515">MYQSLKSLQASPVAPALKASTHVPLVPYAPIVTQAPQDYSKPCKILSNPLVPLVTPQPAFHLKPAPSDFSRLNTPIQPT</sequence>
<gene>
    <name evidence="1" type="ORF">B0H17DRAFT_1027103</name>
</gene>
<organism evidence="1 2">
    <name type="scientific">Mycena rosella</name>
    <name type="common">Pink bonnet</name>
    <name type="synonym">Agaricus rosellus</name>
    <dbReference type="NCBI Taxonomy" id="1033263"/>
    <lineage>
        <taxon>Eukaryota</taxon>
        <taxon>Fungi</taxon>
        <taxon>Dikarya</taxon>
        <taxon>Basidiomycota</taxon>
        <taxon>Agaricomycotina</taxon>
        <taxon>Agaricomycetes</taxon>
        <taxon>Agaricomycetidae</taxon>
        <taxon>Agaricales</taxon>
        <taxon>Marasmiineae</taxon>
        <taxon>Mycenaceae</taxon>
        <taxon>Mycena</taxon>
    </lineage>
</organism>
<reference evidence="1" key="1">
    <citation type="submission" date="2023-03" db="EMBL/GenBank/DDBJ databases">
        <title>Massive genome expansion in bonnet fungi (Mycena s.s.) driven by repeated elements and novel gene families across ecological guilds.</title>
        <authorList>
            <consortium name="Lawrence Berkeley National Laboratory"/>
            <person name="Harder C.B."/>
            <person name="Miyauchi S."/>
            <person name="Viragh M."/>
            <person name="Kuo A."/>
            <person name="Thoen E."/>
            <person name="Andreopoulos B."/>
            <person name="Lu D."/>
            <person name="Skrede I."/>
            <person name="Drula E."/>
            <person name="Henrissat B."/>
            <person name="Morin E."/>
            <person name="Kohler A."/>
            <person name="Barry K."/>
            <person name="LaButti K."/>
            <person name="Morin E."/>
            <person name="Salamov A."/>
            <person name="Lipzen A."/>
            <person name="Mereny Z."/>
            <person name="Hegedus B."/>
            <person name="Baldrian P."/>
            <person name="Stursova M."/>
            <person name="Weitz H."/>
            <person name="Taylor A."/>
            <person name="Grigoriev I.V."/>
            <person name="Nagy L.G."/>
            <person name="Martin F."/>
            <person name="Kauserud H."/>
        </authorList>
    </citation>
    <scope>NUCLEOTIDE SEQUENCE</scope>
    <source>
        <strain evidence="1">CBHHK067</strain>
    </source>
</reference>
<evidence type="ECO:0000313" key="1">
    <source>
        <dbReference type="EMBL" id="KAJ7710469.1"/>
    </source>
</evidence>